<reference evidence="4 5" key="1">
    <citation type="submission" date="2023-07" db="EMBL/GenBank/DDBJ databases">
        <title>Genomic Encyclopedia of Type Strains, Phase IV (KMG-IV): sequencing the most valuable type-strain genomes for metagenomic binning, comparative biology and taxonomic classification.</title>
        <authorList>
            <person name="Goeker M."/>
        </authorList>
    </citation>
    <scope>NUCLEOTIDE SEQUENCE [LARGE SCALE GENOMIC DNA]</scope>
    <source>
        <strain evidence="4 5">DSM 4006</strain>
    </source>
</reference>
<dbReference type="PROSITE" id="PS51352">
    <property type="entry name" value="THIOREDOXIN_2"/>
    <property type="match status" value="1"/>
</dbReference>
<dbReference type="CDD" id="cd02966">
    <property type="entry name" value="TlpA_like_family"/>
    <property type="match status" value="1"/>
</dbReference>
<protein>
    <submittedName>
        <fullName evidence="4">Peroxiredoxin</fullName>
    </submittedName>
</protein>
<dbReference type="PANTHER" id="PTHR42852">
    <property type="entry name" value="THIOL:DISULFIDE INTERCHANGE PROTEIN DSBE"/>
    <property type="match status" value="1"/>
</dbReference>
<dbReference type="PANTHER" id="PTHR42852:SF17">
    <property type="entry name" value="THIOREDOXIN-LIKE PROTEIN HI_1115"/>
    <property type="match status" value="1"/>
</dbReference>
<keyword evidence="5" id="KW-1185">Reference proteome</keyword>
<dbReference type="InterPro" id="IPR050553">
    <property type="entry name" value="Thioredoxin_ResA/DsbE_sf"/>
</dbReference>
<comment type="caution">
    <text evidence="4">The sequence shown here is derived from an EMBL/GenBank/DDBJ whole genome shotgun (WGS) entry which is preliminary data.</text>
</comment>
<dbReference type="Proteomes" id="UP001232973">
    <property type="component" value="Unassembled WGS sequence"/>
</dbReference>
<dbReference type="Gene3D" id="3.40.30.10">
    <property type="entry name" value="Glutaredoxin"/>
    <property type="match status" value="1"/>
</dbReference>
<dbReference type="EMBL" id="JAUSTP010000029">
    <property type="protein sequence ID" value="MDQ0191007.1"/>
    <property type="molecule type" value="Genomic_DNA"/>
</dbReference>
<proteinExistence type="predicted"/>
<sequence>MRQGRWLAAALAAVLLTAGCGVSQGGASNSAGEANRSADAGTNAATASAPSAIAVPGHPAPAFTLTNLQTGQSVSLSQLLGSKPIILNVWASWCQPCNAETPDLVHAAQQYGQQVQFVGVNLTSLDSADKAKAFVAKYHVPYTVLSDAKGTFYDTYGITAVPTTYVISPKGIVVAVHTGQIVSQQAVTAIVKEAMSAT</sequence>
<evidence type="ECO:0000256" key="2">
    <source>
        <dbReference type="SAM" id="SignalP"/>
    </source>
</evidence>
<dbReference type="PROSITE" id="PS51257">
    <property type="entry name" value="PROKAR_LIPOPROTEIN"/>
    <property type="match status" value="1"/>
</dbReference>
<feature type="chain" id="PRO_5045449359" evidence="2">
    <location>
        <begin position="24"/>
        <end position="198"/>
    </location>
</feature>
<evidence type="ECO:0000256" key="1">
    <source>
        <dbReference type="ARBA" id="ARBA00023157"/>
    </source>
</evidence>
<dbReference type="InterPro" id="IPR036249">
    <property type="entry name" value="Thioredoxin-like_sf"/>
</dbReference>
<evidence type="ECO:0000313" key="5">
    <source>
        <dbReference type="Proteomes" id="UP001232973"/>
    </source>
</evidence>
<dbReference type="SUPFAM" id="SSF52833">
    <property type="entry name" value="Thioredoxin-like"/>
    <property type="match status" value="1"/>
</dbReference>
<accession>A0ABT9XL26</accession>
<keyword evidence="1" id="KW-1015">Disulfide bond</keyword>
<name>A0ABT9XL26_9BACL</name>
<gene>
    <name evidence="4" type="ORF">J2S03_002874</name>
</gene>
<dbReference type="Pfam" id="PF00578">
    <property type="entry name" value="AhpC-TSA"/>
    <property type="match status" value="1"/>
</dbReference>
<dbReference type="RefSeq" id="WP_274455589.1">
    <property type="nucleotide sequence ID" value="NZ_CP067097.1"/>
</dbReference>
<dbReference type="InterPro" id="IPR000866">
    <property type="entry name" value="AhpC/TSA"/>
</dbReference>
<feature type="signal peptide" evidence="2">
    <location>
        <begin position="1"/>
        <end position="23"/>
    </location>
</feature>
<evidence type="ECO:0000313" key="4">
    <source>
        <dbReference type="EMBL" id="MDQ0191007.1"/>
    </source>
</evidence>
<dbReference type="InterPro" id="IPR013766">
    <property type="entry name" value="Thioredoxin_domain"/>
</dbReference>
<organism evidence="4 5">
    <name type="scientific">Alicyclobacillus cycloheptanicus</name>
    <dbReference type="NCBI Taxonomy" id="1457"/>
    <lineage>
        <taxon>Bacteria</taxon>
        <taxon>Bacillati</taxon>
        <taxon>Bacillota</taxon>
        <taxon>Bacilli</taxon>
        <taxon>Bacillales</taxon>
        <taxon>Alicyclobacillaceae</taxon>
        <taxon>Alicyclobacillus</taxon>
    </lineage>
</organism>
<evidence type="ECO:0000259" key="3">
    <source>
        <dbReference type="PROSITE" id="PS51352"/>
    </source>
</evidence>
<keyword evidence="2" id="KW-0732">Signal</keyword>
<feature type="domain" description="Thioredoxin" evidence="3">
    <location>
        <begin position="54"/>
        <end position="196"/>
    </location>
</feature>